<dbReference type="AlphaFoldDB" id="A0A0N4VU43"/>
<evidence type="ECO:0000313" key="10">
    <source>
        <dbReference type="WBParaSite" id="HPLM_0000081001-mRNA-1"/>
    </source>
</evidence>
<keyword evidence="4" id="KW-1000">Mitochondrion outer membrane</keyword>
<evidence type="ECO:0000313" key="9">
    <source>
        <dbReference type="Proteomes" id="UP000268014"/>
    </source>
</evidence>
<evidence type="ECO:0000256" key="3">
    <source>
        <dbReference type="ARBA" id="ARBA00022692"/>
    </source>
</evidence>
<keyword evidence="6" id="KW-0496">Mitochondrion</keyword>
<reference evidence="8 9" key="2">
    <citation type="submission" date="2018-11" db="EMBL/GenBank/DDBJ databases">
        <authorList>
            <consortium name="Pathogen Informatics"/>
        </authorList>
    </citation>
    <scope>NUCLEOTIDE SEQUENCE [LARGE SCALE GENOMIC DNA]</scope>
    <source>
        <strain evidence="8 9">MHpl1</strain>
    </source>
</reference>
<dbReference type="PANTHER" id="PTHR21508">
    <property type="entry name" value="MITOGUARDIN"/>
    <property type="match status" value="1"/>
</dbReference>
<comment type="similarity">
    <text evidence="2">Belongs to the mitoguardin family.</text>
</comment>
<protein>
    <submittedName>
        <fullName evidence="10">RUN domain-containing protein</fullName>
    </submittedName>
</protein>
<sequence>MYQMVSARWAMSRLTGIVRRLNQLDELPSSQTESNGRRQGSNYEKWWSNILVTKNIFLSHSMKYSTLSTIIWSMLRAKRQRLKHGFIAHVYDVSEAVSPAITLGFLGTDSRIGELLYCVTYFKIIITQFVADIFNSKRVRYTTLDELAEDVWIILENRTEAIRTRLATELIPV</sequence>
<reference evidence="10" key="1">
    <citation type="submission" date="2017-02" db="UniProtKB">
        <authorList>
            <consortium name="WormBaseParasite"/>
        </authorList>
    </citation>
    <scope>IDENTIFICATION</scope>
</reference>
<dbReference type="GO" id="GO:0008053">
    <property type="term" value="P:mitochondrial fusion"/>
    <property type="evidence" value="ECO:0007669"/>
    <property type="project" value="InterPro"/>
</dbReference>
<evidence type="ECO:0000256" key="2">
    <source>
        <dbReference type="ARBA" id="ARBA00008969"/>
    </source>
</evidence>
<evidence type="ECO:0000256" key="6">
    <source>
        <dbReference type="ARBA" id="ARBA00023128"/>
    </source>
</evidence>
<name>A0A0N4VU43_HAEPC</name>
<proteinExistence type="inferred from homology"/>
<gene>
    <name evidence="8" type="ORF">HPLM_LOCUS811</name>
</gene>
<dbReference type="EMBL" id="UZAF01000768">
    <property type="protein sequence ID" value="VDO06465.1"/>
    <property type="molecule type" value="Genomic_DNA"/>
</dbReference>
<keyword evidence="5" id="KW-1133">Transmembrane helix</keyword>
<evidence type="ECO:0000256" key="5">
    <source>
        <dbReference type="ARBA" id="ARBA00022989"/>
    </source>
</evidence>
<dbReference type="PANTHER" id="PTHR21508:SF5">
    <property type="entry name" value="MITOGUARDIN"/>
    <property type="match status" value="1"/>
</dbReference>
<evidence type="ECO:0000256" key="4">
    <source>
        <dbReference type="ARBA" id="ARBA00022787"/>
    </source>
</evidence>
<dbReference type="Pfam" id="PF10265">
    <property type="entry name" value="Miga"/>
    <property type="match status" value="1"/>
</dbReference>
<evidence type="ECO:0000313" key="8">
    <source>
        <dbReference type="EMBL" id="VDO06465.1"/>
    </source>
</evidence>
<dbReference type="STRING" id="6290.A0A0N4VU43"/>
<dbReference type="Proteomes" id="UP000268014">
    <property type="component" value="Unassembled WGS sequence"/>
</dbReference>
<comment type="subcellular location">
    <subcellularLocation>
        <location evidence="1">Mitochondrion outer membrane</location>
    </subcellularLocation>
</comment>
<keyword evidence="7" id="KW-0472">Membrane</keyword>
<keyword evidence="3" id="KW-0812">Transmembrane</keyword>
<dbReference type="WBParaSite" id="HPLM_0000081001-mRNA-1">
    <property type="protein sequence ID" value="HPLM_0000081001-mRNA-1"/>
    <property type="gene ID" value="HPLM_0000081001"/>
</dbReference>
<keyword evidence="9" id="KW-1185">Reference proteome</keyword>
<dbReference type="OrthoDB" id="8880065at2759"/>
<organism evidence="10">
    <name type="scientific">Haemonchus placei</name>
    <name type="common">Barber's pole worm</name>
    <dbReference type="NCBI Taxonomy" id="6290"/>
    <lineage>
        <taxon>Eukaryota</taxon>
        <taxon>Metazoa</taxon>
        <taxon>Ecdysozoa</taxon>
        <taxon>Nematoda</taxon>
        <taxon>Chromadorea</taxon>
        <taxon>Rhabditida</taxon>
        <taxon>Rhabditina</taxon>
        <taxon>Rhabditomorpha</taxon>
        <taxon>Strongyloidea</taxon>
        <taxon>Trichostrongylidae</taxon>
        <taxon>Haemonchus</taxon>
    </lineage>
</organism>
<evidence type="ECO:0000256" key="1">
    <source>
        <dbReference type="ARBA" id="ARBA00004294"/>
    </source>
</evidence>
<evidence type="ECO:0000256" key="7">
    <source>
        <dbReference type="ARBA" id="ARBA00023136"/>
    </source>
</evidence>
<dbReference type="InterPro" id="IPR019392">
    <property type="entry name" value="Miga"/>
</dbReference>
<accession>A0A0N4VU43</accession>
<dbReference type="GO" id="GO:0005741">
    <property type="term" value="C:mitochondrial outer membrane"/>
    <property type="evidence" value="ECO:0007669"/>
    <property type="project" value="UniProtKB-SubCell"/>
</dbReference>